<dbReference type="RefSeq" id="WP_197453405.1">
    <property type="nucleotide sequence ID" value="NZ_CP036271.1"/>
</dbReference>
<accession>A0A517SH54</accession>
<keyword evidence="8" id="KW-1185">Reference proteome</keyword>
<dbReference type="Proteomes" id="UP000315700">
    <property type="component" value="Chromosome"/>
</dbReference>
<feature type="transmembrane region" description="Helical" evidence="6">
    <location>
        <begin position="53"/>
        <end position="75"/>
    </location>
</feature>
<sequence>MPLLQRYILSELTRTFLFVLLCLTLLVNVVGVFQTATERGLAAPQVWEVLPFIVPSMMPFTIPAALLLTVCLVYGRMAGDQEVTAAKAAGVSVMTVLWPSILLGAALSAVCFALTDRVIPWALDQMELRIVQMVEDVFFERLRTDRSFVDRQRGLEITILDIRGKTLISPVICYKRKDGRVQKIYADEATISLDVKRQLAEIHIKYGSINLGDHQRINVTDESFPFSLANEIGKPKPRNLPIEVIDEQVVTAIADEERARERQTVDALLATSWGDFHKLSSLQKWRAKAPGRHSSTYHRLKTEVHSRYAMSCSCLFFVLFGGPFAIYKAKSQFLTSFLYCFVPIVAIYYPLILGIMTQSKKGNINPAWGMWLGNLGLLVASIVILRRVRRH</sequence>
<keyword evidence="5 6" id="KW-0472">Membrane</keyword>
<dbReference type="KEGG" id="ccos:Pan44_34940"/>
<dbReference type="Pfam" id="PF03739">
    <property type="entry name" value="LptF_LptG"/>
    <property type="match status" value="1"/>
</dbReference>
<keyword evidence="3 6" id="KW-0812">Transmembrane</keyword>
<gene>
    <name evidence="7" type="ORF">Pan44_34940</name>
</gene>
<dbReference type="InterPro" id="IPR005495">
    <property type="entry name" value="LptG/LptF_permease"/>
</dbReference>
<protein>
    <submittedName>
        <fullName evidence="7">Putative permease YjgP/YjgQ family protein</fullName>
    </submittedName>
</protein>
<feature type="transmembrane region" description="Helical" evidence="6">
    <location>
        <begin position="12"/>
        <end position="33"/>
    </location>
</feature>
<evidence type="ECO:0000256" key="1">
    <source>
        <dbReference type="ARBA" id="ARBA00004651"/>
    </source>
</evidence>
<dbReference type="AlphaFoldDB" id="A0A517SH54"/>
<dbReference type="PANTHER" id="PTHR33529:SF6">
    <property type="entry name" value="YJGP_YJGQ FAMILY PERMEASE"/>
    <property type="match status" value="1"/>
</dbReference>
<evidence type="ECO:0000256" key="6">
    <source>
        <dbReference type="SAM" id="Phobius"/>
    </source>
</evidence>
<dbReference type="InParanoid" id="A0A517SH54"/>
<evidence type="ECO:0000256" key="5">
    <source>
        <dbReference type="ARBA" id="ARBA00023136"/>
    </source>
</evidence>
<keyword evidence="4 6" id="KW-1133">Transmembrane helix</keyword>
<dbReference type="EMBL" id="CP036271">
    <property type="protein sequence ID" value="QDT55451.1"/>
    <property type="molecule type" value="Genomic_DNA"/>
</dbReference>
<proteinExistence type="predicted"/>
<evidence type="ECO:0000313" key="8">
    <source>
        <dbReference type="Proteomes" id="UP000315700"/>
    </source>
</evidence>
<feature type="transmembrane region" description="Helical" evidence="6">
    <location>
        <begin position="334"/>
        <end position="356"/>
    </location>
</feature>
<evidence type="ECO:0000256" key="2">
    <source>
        <dbReference type="ARBA" id="ARBA00022475"/>
    </source>
</evidence>
<dbReference type="PANTHER" id="PTHR33529">
    <property type="entry name" value="SLR0882 PROTEIN-RELATED"/>
    <property type="match status" value="1"/>
</dbReference>
<feature type="transmembrane region" description="Helical" evidence="6">
    <location>
        <begin position="368"/>
        <end position="385"/>
    </location>
</feature>
<dbReference type="GO" id="GO:0015920">
    <property type="term" value="P:lipopolysaccharide transport"/>
    <property type="evidence" value="ECO:0007669"/>
    <property type="project" value="TreeGrafter"/>
</dbReference>
<organism evidence="7 8">
    <name type="scientific">Caulifigura coniformis</name>
    <dbReference type="NCBI Taxonomy" id="2527983"/>
    <lineage>
        <taxon>Bacteria</taxon>
        <taxon>Pseudomonadati</taxon>
        <taxon>Planctomycetota</taxon>
        <taxon>Planctomycetia</taxon>
        <taxon>Planctomycetales</taxon>
        <taxon>Planctomycetaceae</taxon>
        <taxon>Caulifigura</taxon>
    </lineage>
</organism>
<keyword evidence="2" id="KW-1003">Cell membrane</keyword>
<feature type="transmembrane region" description="Helical" evidence="6">
    <location>
        <begin position="308"/>
        <end position="327"/>
    </location>
</feature>
<evidence type="ECO:0000313" key="7">
    <source>
        <dbReference type="EMBL" id="QDT55451.1"/>
    </source>
</evidence>
<feature type="transmembrane region" description="Helical" evidence="6">
    <location>
        <begin position="96"/>
        <end position="115"/>
    </location>
</feature>
<dbReference type="GO" id="GO:0043190">
    <property type="term" value="C:ATP-binding cassette (ABC) transporter complex"/>
    <property type="evidence" value="ECO:0007669"/>
    <property type="project" value="TreeGrafter"/>
</dbReference>
<evidence type="ECO:0000256" key="4">
    <source>
        <dbReference type="ARBA" id="ARBA00022989"/>
    </source>
</evidence>
<evidence type="ECO:0000256" key="3">
    <source>
        <dbReference type="ARBA" id="ARBA00022692"/>
    </source>
</evidence>
<comment type="subcellular location">
    <subcellularLocation>
        <location evidence="1">Cell membrane</location>
        <topology evidence="1">Multi-pass membrane protein</topology>
    </subcellularLocation>
</comment>
<reference evidence="7 8" key="1">
    <citation type="submission" date="2019-02" db="EMBL/GenBank/DDBJ databases">
        <title>Deep-cultivation of Planctomycetes and their phenomic and genomic characterization uncovers novel biology.</title>
        <authorList>
            <person name="Wiegand S."/>
            <person name="Jogler M."/>
            <person name="Boedeker C."/>
            <person name="Pinto D."/>
            <person name="Vollmers J."/>
            <person name="Rivas-Marin E."/>
            <person name="Kohn T."/>
            <person name="Peeters S.H."/>
            <person name="Heuer A."/>
            <person name="Rast P."/>
            <person name="Oberbeckmann S."/>
            <person name="Bunk B."/>
            <person name="Jeske O."/>
            <person name="Meyerdierks A."/>
            <person name="Storesund J.E."/>
            <person name="Kallscheuer N."/>
            <person name="Luecker S."/>
            <person name="Lage O.M."/>
            <person name="Pohl T."/>
            <person name="Merkel B.J."/>
            <person name="Hornburger P."/>
            <person name="Mueller R.-W."/>
            <person name="Bruemmer F."/>
            <person name="Labrenz M."/>
            <person name="Spormann A.M."/>
            <person name="Op den Camp H."/>
            <person name="Overmann J."/>
            <person name="Amann R."/>
            <person name="Jetten M.S.M."/>
            <person name="Mascher T."/>
            <person name="Medema M.H."/>
            <person name="Devos D.P."/>
            <person name="Kaster A.-K."/>
            <person name="Ovreas L."/>
            <person name="Rohde M."/>
            <person name="Galperin M.Y."/>
            <person name="Jogler C."/>
        </authorList>
    </citation>
    <scope>NUCLEOTIDE SEQUENCE [LARGE SCALE GENOMIC DNA]</scope>
    <source>
        <strain evidence="7 8">Pan44</strain>
    </source>
</reference>
<name>A0A517SH54_9PLAN</name>